<accession>A0A0F8ZZC3</accession>
<sequence length="369" mass="40280">TLDVYSNGDEYKIYFDKQYLDTTTYEMGWGFQSGGSIVDFSVSNWITSKMTGVAMSHGGMVRDYSVHEGSLLTPVGVNVTGDFIVFKDGIHLLPKENYDVRLETDASWAPTDITGVSVLIIPPDISPYMQTGDESSYTEFGLVNLSTNDYFAIALGDTTEGSVNYDPLMHVIQRVGSNTFLSAFGTEIDNNVTDPLTIEIDFSNIIGPNLTLPEISFYSELYARNVNNSVVVQAPIDPTNLYTIFISTRNTPLILKELHITTFKTILDQSGSEEISVLESSGNFPTYTLIGQETNSAKLSGTDYLRTQVELTGITNGSVGYAVDIAVDSPSSGWAFIDFGDYPINGIRIGIDATNQNLYSTINEGGSTT</sequence>
<dbReference type="AlphaFoldDB" id="A0A0F8ZZC3"/>
<protein>
    <submittedName>
        <fullName evidence="1">Uncharacterized protein</fullName>
    </submittedName>
</protein>
<name>A0A0F8ZZC3_9ZZZZ</name>
<feature type="non-terminal residue" evidence="1">
    <location>
        <position position="369"/>
    </location>
</feature>
<organism evidence="1">
    <name type="scientific">marine sediment metagenome</name>
    <dbReference type="NCBI Taxonomy" id="412755"/>
    <lineage>
        <taxon>unclassified sequences</taxon>
        <taxon>metagenomes</taxon>
        <taxon>ecological metagenomes</taxon>
    </lineage>
</organism>
<evidence type="ECO:0000313" key="1">
    <source>
        <dbReference type="EMBL" id="KKK65271.1"/>
    </source>
</evidence>
<comment type="caution">
    <text evidence="1">The sequence shown here is derived from an EMBL/GenBank/DDBJ whole genome shotgun (WGS) entry which is preliminary data.</text>
</comment>
<feature type="non-terminal residue" evidence="1">
    <location>
        <position position="1"/>
    </location>
</feature>
<reference evidence="1" key="1">
    <citation type="journal article" date="2015" name="Nature">
        <title>Complex archaea that bridge the gap between prokaryotes and eukaryotes.</title>
        <authorList>
            <person name="Spang A."/>
            <person name="Saw J.H."/>
            <person name="Jorgensen S.L."/>
            <person name="Zaremba-Niedzwiedzka K."/>
            <person name="Martijn J."/>
            <person name="Lind A.E."/>
            <person name="van Eijk R."/>
            <person name="Schleper C."/>
            <person name="Guy L."/>
            <person name="Ettema T.J."/>
        </authorList>
    </citation>
    <scope>NUCLEOTIDE SEQUENCE</scope>
</reference>
<dbReference type="EMBL" id="LAZR01060638">
    <property type="protein sequence ID" value="KKK65271.1"/>
    <property type="molecule type" value="Genomic_DNA"/>
</dbReference>
<proteinExistence type="predicted"/>
<gene>
    <name evidence="1" type="ORF">LCGC14_2975830</name>
</gene>